<gene>
    <name evidence="2" type="primary">LOC105156801</name>
</gene>
<dbReference type="GO" id="GO:0003735">
    <property type="term" value="F:structural constituent of ribosome"/>
    <property type="evidence" value="ECO:0007669"/>
    <property type="project" value="InterPro"/>
</dbReference>
<dbReference type="KEGG" id="sind:105156801"/>
<proteinExistence type="predicted"/>
<dbReference type="GeneID" id="105156801"/>
<reference evidence="2" key="1">
    <citation type="submission" date="2025-08" db="UniProtKB">
        <authorList>
            <consortium name="RefSeq"/>
        </authorList>
    </citation>
    <scope>IDENTIFICATION</scope>
</reference>
<name>A0A8M8UNN1_SESIN</name>
<dbReference type="GO" id="GO:0006412">
    <property type="term" value="P:translation"/>
    <property type="evidence" value="ECO:0007669"/>
    <property type="project" value="InterPro"/>
</dbReference>
<evidence type="ECO:0000313" key="2">
    <source>
        <dbReference type="RefSeq" id="XP_020547982.1"/>
    </source>
</evidence>
<dbReference type="OrthoDB" id="274683at2759"/>
<dbReference type="PANTHER" id="PTHR11229:SF8">
    <property type="entry name" value="LARGE RIBOSOMAL SUBUNIT PROTEIN UL3M"/>
    <property type="match status" value="1"/>
</dbReference>
<dbReference type="Proteomes" id="UP000504604">
    <property type="component" value="Linkage group LG3"/>
</dbReference>
<dbReference type="InterPro" id="IPR019927">
    <property type="entry name" value="Ribosomal_uL3_bac/org-type"/>
</dbReference>
<sequence length="164" mass="18507">MKMELREFPVNEDALLPGGTSIGALHFLPGQYVDATGITKGKGCQVQFFTIHHDSGVLFVILNGRQEGGMSMRPRLLNVEKDNSRIALWPIYQKKVIESKDTPLHTCSLRVCSLSIINLHPRNGPNAVEKLVINAPKYLLENYFFPTLYNIHNCNVEQVRSEFP</sequence>
<accession>A0A8M8UNN1</accession>
<dbReference type="AlphaFoldDB" id="A0A8M8UNN1"/>
<evidence type="ECO:0000313" key="1">
    <source>
        <dbReference type="Proteomes" id="UP000504604"/>
    </source>
</evidence>
<dbReference type="SUPFAM" id="SSF50447">
    <property type="entry name" value="Translation proteins"/>
    <property type="match status" value="1"/>
</dbReference>
<keyword evidence="1" id="KW-1185">Reference proteome</keyword>
<dbReference type="GO" id="GO:0005762">
    <property type="term" value="C:mitochondrial large ribosomal subunit"/>
    <property type="evidence" value="ECO:0007669"/>
    <property type="project" value="TreeGrafter"/>
</dbReference>
<dbReference type="PANTHER" id="PTHR11229">
    <property type="entry name" value="50S RIBOSOMAL PROTEIN L3"/>
    <property type="match status" value="1"/>
</dbReference>
<organism evidence="1 2">
    <name type="scientific">Sesamum indicum</name>
    <name type="common">Oriental sesame</name>
    <name type="synonym">Sesamum orientale</name>
    <dbReference type="NCBI Taxonomy" id="4182"/>
    <lineage>
        <taxon>Eukaryota</taxon>
        <taxon>Viridiplantae</taxon>
        <taxon>Streptophyta</taxon>
        <taxon>Embryophyta</taxon>
        <taxon>Tracheophyta</taxon>
        <taxon>Spermatophyta</taxon>
        <taxon>Magnoliopsida</taxon>
        <taxon>eudicotyledons</taxon>
        <taxon>Gunneridae</taxon>
        <taxon>Pentapetalae</taxon>
        <taxon>asterids</taxon>
        <taxon>lamiids</taxon>
        <taxon>Lamiales</taxon>
        <taxon>Pedaliaceae</taxon>
        <taxon>Sesamum</taxon>
    </lineage>
</organism>
<dbReference type="InterPro" id="IPR009000">
    <property type="entry name" value="Transl_B-barrel_sf"/>
</dbReference>
<protein>
    <submittedName>
        <fullName evidence="2">Uncharacterized protein LOC105156801</fullName>
    </submittedName>
</protein>
<dbReference type="RefSeq" id="XP_020547982.1">
    <property type="nucleotide sequence ID" value="XM_020692323.1"/>
</dbReference>